<feature type="domain" description="FHA" evidence="2">
    <location>
        <begin position="44"/>
        <end position="101"/>
    </location>
</feature>
<dbReference type="RefSeq" id="XP_036365774.1">
    <property type="nucleotide sequence ID" value="XM_036509881.1"/>
</dbReference>
<evidence type="ECO:0000259" key="2">
    <source>
        <dbReference type="PROSITE" id="PS50006"/>
    </source>
</evidence>
<feature type="region of interest" description="Disordered" evidence="1">
    <location>
        <begin position="201"/>
        <end position="231"/>
    </location>
</feature>
<dbReference type="InterPro" id="IPR000253">
    <property type="entry name" value="FHA_dom"/>
</dbReference>
<gene>
    <name evidence="4" type="primary">LOC118766498</name>
</gene>
<proteinExistence type="predicted"/>
<keyword evidence="3" id="KW-1185">Reference proteome</keyword>
<protein>
    <submittedName>
        <fullName evidence="4">Uncharacterized protein LOC118766498</fullName>
    </submittedName>
</protein>
<dbReference type="SUPFAM" id="SSF49879">
    <property type="entry name" value="SMAD/FHA domain"/>
    <property type="match status" value="1"/>
</dbReference>
<organism evidence="3 4">
    <name type="scientific">Octopus sinensis</name>
    <name type="common">East Asian common octopus</name>
    <dbReference type="NCBI Taxonomy" id="2607531"/>
    <lineage>
        <taxon>Eukaryota</taxon>
        <taxon>Metazoa</taxon>
        <taxon>Spiralia</taxon>
        <taxon>Lophotrochozoa</taxon>
        <taxon>Mollusca</taxon>
        <taxon>Cephalopoda</taxon>
        <taxon>Coleoidea</taxon>
        <taxon>Octopodiformes</taxon>
        <taxon>Octopoda</taxon>
        <taxon>Incirrata</taxon>
        <taxon>Octopodidae</taxon>
        <taxon>Octopus</taxon>
    </lineage>
</organism>
<dbReference type="Proteomes" id="UP000515154">
    <property type="component" value="Linkage group LG16"/>
</dbReference>
<dbReference type="AlphaFoldDB" id="A0A7E6FDF2"/>
<name>A0A7E6FDF2_9MOLL</name>
<sequence length="287" mass="31901">MVDNKALCSPAVEAGSNPILRHISPISSETCSCLPFMKLNKGTTTFGRHPNNDFLIDSSTLKNFISRWHCKIEPFYSAEGKITYRIFDCSLNGTFVNDFRISKEGCVLKNGDKIIFGHLNGSNIKAGSFAPQKNSMFQYAFQDGDNLLHLPKTKNFKYTWSSPCCKKGKKCSAVYKKKLTKYCSPKVKKITSFSKDFKSEQLTKKNHSSPAKSKMTDSSEDTSSQIQQQKISIQRSTDLVFGKYCDSSDNSEGSDTSLLDKVKLSVESFGAIDSDVLDSSDSPNKGF</sequence>
<evidence type="ECO:0000256" key="1">
    <source>
        <dbReference type="SAM" id="MobiDB-lite"/>
    </source>
</evidence>
<accession>A0A7E6FDF2</accession>
<dbReference type="InterPro" id="IPR008984">
    <property type="entry name" value="SMAD_FHA_dom_sf"/>
</dbReference>
<dbReference type="SMART" id="SM00240">
    <property type="entry name" value="FHA"/>
    <property type="match status" value="1"/>
</dbReference>
<evidence type="ECO:0000313" key="4">
    <source>
        <dbReference type="RefSeq" id="XP_036365774.1"/>
    </source>
</evidence>
<dbReference type="PROSITE" id="PS50006">
    <property type="entry name" value="FHA_DOMAIN"/>
    <property type="match status" value="1"/>
</dbReference>
<reference evidence="4" key="1">
    <citation type="submission" date="2025-08" db="UniProtKB">
        <authorList>
            <consortium name="RefSeq"/>
        </authorList>
    </citation>
    <scope>IDENTIFICATION</scope>
</reference>
<dbReference type="Pfam" id="PF00498">
    <property type="entry name" value="FHA"/>
    <property type="match status" value="1"/>
</dbReference>
<evidence type="ECO:0000313" key="3">
    <source>
        <dbReference type="Proteomes" id="UP000515154"/>
    </source>
</evidence>
<dbReference type="KEGG" id="osn:118766498"/>
<dbReference type="Gene3D" id="2.60.200.20">
    <property type="match status" value="1"/>
</dbReference>